<dbReference type="GO" id="GO:0046901">
    <property type="term" value="P:tetrahydrofolylpolyglutamate biosynthetic process"/>
    <property type="evidence" value="ECO:0000318"/>
    <property type="project" value="GO_Central"/>
</dbReference>
<keyword evidence="8 15" id="KW-0547">Nucleotide-binding</keyword>
<dbReference type="InterPro" id="IPR036565">
    <property type="entry name" value="Mur-like_cat_sf"/>
</dbReference>
<dbReference type="PANTHER" id="PTHR11136:SF16">
    <property type="entry name" value="FOLYLPOLYGLUTAMATE SYNTHASE"/>
    <property type="match status" value="1"/>
</dbReference>
<dbReference type="GO" id="GO:0046872">
    <property type="term" value="F:metal ion binding"/>
    <property type="evidence" value="ECO:0007669"/>
    <property type="project" value="UniProtKB-KW"/>
</dbReference>
<dbReference type="EC" id="6.3.2.17" evidence="3 14"/>
<feature type="binding site" evidence="16">
    <location>
        <position position="155"/>
    </location>
    <ligand>
        <name>Mg(2+)</name>
        <dbReference type="ChEBI" id="CHEBI:18420"/>
        <label>1</label>
    </ligand>
</feature>
<comment type="caution">
    <text evidence="18">The sequence shown here is derived from an EMBL/GenBank/DDBJ whole genome shotgun (WGS) entry which is preliminary data.</text>
</comment>
<feature type="binding site" evidence="16">
    <location>
        <position position="183"/>
    </location>
    <ligand>
        <name>Mg(2+)</name>
        <dbReference type="ChEBI" id="CHEBI:18420"/>
        <label>1</label>
    </ligand>
</feature>
<comment type="catalytic activity">
    <reaction evidence="13 14">
        <text>(6S)-5,6,7,8-tetrahydrofolyl-(gamma-L-Glu)(n) + L-glutamate + ATP = (6S)-5,6,7,8-tetrahydrofolyl-(gamma-L-Glu)(n+1) + ADP + phosphate + H(+)</text>
        <dbReference type="Rhea" id="RHEA:10580"/>
        <dbReference type="Rhea" id="RHEA-COMP:14738"/>
        <dbReference type="Rhea" id="RHEA-COMP:14740"/>
        <dbReference type="ChEBI" id="CHEBI:15378"/>
        <dbReference type="ChEBI" id="CHEBI:29985"/>
        <dbReference type="ChEBI" id="CHEBI:30616"/>
        <dbReference type="ChEBI" id="CHEBI:43474"/>
        <dbReference type="ChEBI" id="CHEBI:141005"/>
        <dbReference type="ChEBI" id="CHEBI:456216"/>
        <dbReference type="EC" id="6.3.2.17"/>
    </reaction>
</comment>
<dbReference type="Proteomes" id="UP000036987">
    <property type="component" value="Unassembled WGS sequence"/>
</dbReference>
<dbReference type="GO" id="GO:0004326">
    <property type="term" value="F:tetrahydrofolylpolyglutamate synthase activity"/>
    <property type="evidence" value="ECO:0000318"/>
    <property type="project" value="GO_Central"/>
</dbReference>
<feature type="domain" description="Mur ligase central" evidence="17">
    <location>
        <begin position="57"/>
        <end position="205"/>
    </location>
</feature>
<gene>
    <name evidence="18" type="ORF">ZOSMA_129G00040</name>
</gene>
<comment type="function">
    <text evidence="14">Catalyzes conversion of folates to polyglutamate derivatives allowing concentration of folate compounds in the cell and the intracellular retention of these cofactors, which are important substrates for most of the folate-dependent enzymes that are involved in one-carbon transfer reactions involved in purine, pyrimidine and amino acid synthesis.</text>
</comment>
<dbReference type="SUPFAM" id="SSF53623">
    <property type="entry name" value="MurD-like peptide ligases, catalytic domain"/>
    <property type="match status" value="1"/>
</dbReference>
<dbReference type="UniPathway" id="UPA00850"/>
<keyword evidence="9 15" id="KW-0067">ATP-binding</keyword>
<evidence type="ECO:0000256" key="4">
    <source>
        <dbReference type="ARBA" id="ARBA00018660"/>
    </source>
</evidence>
<evidence type="ECO:0000256" key="7">
    <source>
        <dbReference type="ARBA" id="ARBA00022723"/>
    </source>
</evidence>
<keyword evidence="5 14" id="KW-0554">One-carbon metabolism</keyword>
<keyword evidence="10 16" id="KW-0460">Magnesium</keyword>
<dbReference type="FunFam" id="3.90.190.20:FF:000011">
    <property type="entry name" value="Folylpolyglutamate synthase"/>
    <property type="match status" value="1"/>
</dbReference>
<dbReference type="STRING" id="29655.A0A0K9Q1K0"/>
<evidence type="ECO:0000256" key="15">
    <source>
        <dbReference type="PIRSR" id="PIRSR038895-1"/>
    </source>
</evidence>
<dbReference type="AlphaFoldDB" id="A0A0K9Q1K0"/>
<evidence type="ECO:0000256" key="16">
    <source>
        <dbReference type="PIRSR" id="PIRSR038895-2"/>
    </source>
</evidence>
<sequence length="520" mass="58186">MAAAVSSMAYEDALDRLFSLKNRQVRGDGADHMSQMPQYLKILELEEPISKLKVIHVAGTKGKGSTCSFVESILRNCGFNTGLFTSPHLIDIRERFKLQGVEVSQEKFRKYFWWCWKMLEEKTNDNFPMPAFFCFLTLLAFKIFAEDQVDVAIMEVGLGGKYDATNVVQTPVVCGISSLGYDHMQILGYTLAEIAGDKAGIFKKAIPAHTAPQPEEAMHVLKDVASQLSVPLLVAPLLDISQMNDQKLGLDGEHQYLNAGLAVSLCRTWLEQTGHLEAMGMDENSSVLSEHFIRGLATTRFPGRAQVVRDPHICLGVGKNTDFKRVRFYLDGGHTPESIEVCARWFSLAMEEDATKLKSTNGLQQCNDSNAKYILLFNCMPVRDPRLLLPPLVAICADHGIYFHIAIFVHSQSAHNKNAFPTSDPLYVDLSWQEKLQNIWNEIICNDMRYNINDSSHEEKIDEQSSNASCYGSSLVFSSVPLAIKWIRDTTTQQNGAFHFQILTTGSLHLVGDVLHSINK</sequence>
<evidence type="ECO:0000256" key="6">
    <source>
        <dbReference type="ARBA" id="ARBA00022598"/>
    </source>
</evidence>
<comment type="cofactor">
    <cofactor evidence="14">
        <name>a monovalent cation</name>
        <dbReference type="ChEBI" id="CHEBI:60242"/>
    </cofactor>
    <text evidence="14">A monovalent cation.</text>
</comment>
<dbReference type="InterPro" id="IPR023600">
    <property type="entry name" value="Folylpolyglutamate_synth_euk"/>
</dbReference>
<evidence type="ECO:0000256" key="8">
    <source>
        <dbReference type="ARBA" id="ARBA00022741"/>
    </source>
</evidence>
<keyword evidence="7 16" id="KW-0479">Metal-binding</keyword>
<dbReference type="NCBIfam" id="TIGR01499">
    <property type="entry name" value="folC"/>
    <property type="match status" value="1"/>
</dbReference>
<dbReference type="FunFam" id="3.40.1190.10:FF:000008">
    <property type="entry name" value="Folylpolyglutamate synthase"/>
    <property type="match status" value="1"/>
</dbReference>
<comment type="pathway">
    <text evidence="1 14">Cofactor biosynthesis; tetrahydrofolylpolyglutamate biosynthesis.</text>
</comment>
<evidence type="ECO:0000256" key="11">
    <source>
        <dbReference type="ARBA" id="ARBA00030592"/>
    </source>
</evidence>
<dbReference type="GO" id="GO:0005737">
    <property type="term" value="C:cytoplasm"/>
    <property type="evidence" value="ECO:0000318"/>
    <property type="project" value="GO_Central"/>
</dbReference>
<protein>
    <recommendedName>
        <fullName evidence="4 14">Folylpolyglutamate synthase</fullName>
        <ecNumber evidence="3 14">6.3.2.17</ecNumber>
    </recommendedName>
    <alternativeName>
        <fullName evidence="12 14">Folylpoly-gamma-glutamate synthetase</fullName>
    </alternativeName>
    <alternativeName>
        <fullName evidence="11 14">Tetrahydrofolylpolyglutamate synthase</fullName>
    </alternativeName>
</protein>
<dbReference type="PROSITE" id="PS01012">
    <property type="entry name" value="FOLYLPOLYGLU_SYNT_2"/>
    <property type="match status" value="1"/>
</dbReference>
<comment type="similarity">
    <text evidence="2 14">Belongs to the folylpolyglutamate synthase family.</text>
</comment>
<reference evidence="19" key="1">
    <citation type="journal article" date="2016" name="Nature">
        <title>The genome of the seagrass Zostera marina reveals angiosperm adaptation to the sea.</title>
        <authorList>
            <person name="Olsen J.L."/>
            <person name="Rouze P."/>
            <person name="Verhelst B."/>
            <person name="Lin Y.-C."/>
            <person name="Bayer T."/>
            <person name="Collen J."/>
            <person name="Dattolo E."/>
            <person name="De Paoli E."/>
            <person name="Dittami S."/>
            <person name="Maumus F."/>
            <person name="Michel G."/>
            <person name="Kersting A."/>
            <person name="Lauritano C."/>
            <person name="Lohaus R."/>
            <person name="Toepel M."/>
            <person name="Tonon T."/>
            <person name="Vanneste K."/>
            <person name="Amirebrahimi M."/>
            <person name="Brakel J."/>
            <person name="Bostroem C."/>
            <person name="Chovatia M."/>
            <person name="Grimwood J."/>
            <person name="Jenkins J.W."/>
            <person name="Jueterbock A."/>
            <person name="Mraz A."/>
            <person name="Stam W.T."/>
            <person name="Tice H."/>
            <person name="Bornberg-Bauer E."/>
            <person name="Green P.J."/>
            <person name="Pearson G.A."/>
            <person name="Procaccini G."/>
            <person name="Duarte C.M."/>
            <person name="Schmutz J."/>
            <person name="Reusch T.B.H."/>
            <person name="Van de Peer Y."/>
        </authorList>
    </citation>
    <scope>NUCLEOTIDE SEQUENCE [LARGE SCALE GENOMIC DNA]</scope>
    <source>
        <strain evidence="19">cv. Finnish</strain>
    </source>
</reference>
<dbReference type="Gene3D" id="3.90.190.20">
    <property type="entry name" value="Mur ligase, C-terminal domain"/>
    <property type="match status" value="1"/>
</dbReference>
<feature type="binding site" evidence="15">
    <location>
        <position position="304"/>
    </location>
    <ligand>
        <name>ATP</name>
        <dbReference type="ChEBI" id="CHEBI:30616"/>
    </ligand>
</feature>
<dbReference type="InterPro" id="IPR018109">
    <property type="entry name" value="Folylpolyglutamate_synth_CS"/>
</dbReference>
<dbReference type="EMBL" id="LFYR01000337">
    <property type="protein sequence ID" value="KMZ74412.1"/>
    <property type="molecule type" value="Genomic_DNA"/>
</dbReference>
<name>A0A0K9Q1K0_ZOSMR</name>
<dbReference type="Pfam" id="PF08245">
    <property type="entry name" value="Mur_ligase_M"/>
    <property type="match status" value="1"/>
</dbReference>
<evidence type="ECO:0000256" key="3">
    <source>
        <dbReference type="ARBA" id="ARBA00013025"/>
    </source>
</evidence>
<keyword evidence="6 14" id="KW-0436">Ligase</keyword>
<feature type="binding site" evidence="15">
    <location>
        <position position="331"/>
    </location>
    <ligand>
        <name>ATP</name>
        <dbReference type="ChEBI" id="CHEBI:30616"/>
    </ligand>
</feature>
<evidence type="ECO:0000259" key="17">
    <source>
        <dbReference type="Pfam" id="PF08245"/>
    </source>
</evidence>
<dbReference type="GO" id="GO:0005829">
    <property type="term" value="C:cytosol"/>
    <property type="evidence" value="ECO:0000318"/>
    <property type="project" value="GO_Central"/>
</dbReference>
<dbReference type="InterPro" id="IPR013221">
    <property type="entry name" value="Mur_ligase_cen"/>
</dbReference>
<evidence type="ECO:0000256" key="1">
    <source>
        <dbReference type="ARBA" id="ARBA00005150"/>
    </source>
</evidence>
<dbReference type="PROSITE" id="PS01011">
    <property type="entry name" value="FOLYLPOLYGLU_SYNT_1"/>
    <property type="match status" value="1"/>
</dbReference>
<keyword evidence="19" id="KW-1185">Reference proteome</keyword>
<dbReference type="SUPFAM" id="SSF53244">
    <property type="entry name" value="MurD-like peptide ligases, peptide-binding domain"/>
    <property type="match status" value="1"/>
</dbReference>
<dbReference type="Gene3D" id="3.40.1190.10">
    <property type="entry name" value="Mur-like, catalytic domain"/>
    <property type="match status" value="1"/>
</dbReference>
<dbReference type="GO" id="GO:0005739">
    <property type="term" value="C:mitochondrion"/>
    <property type="evidence" value="ECO:0000318"/>
    <property type="project" value="GO_Central"/>
</dbReference>
<dbReference type="InterPro" id="IPR001645">
    <property type="entry name" value="Folylpolyglutamate_synth"/>
</dbReference>
<dbReference type="InterPro" id="IPR036615">
    <property type="entry name" value="Mur_ligase_C_dom_sf"/>
</dbReference>
<evidence type="ECO:0000256" key="5">
    <source>
        <dbReference type="ARBA" id="ARBA00022563"/>
    </source>
</evidence>
<evidence type="ECO:0000256" key="9">
    <source>
        <dbReference type="ARBA" id="ARBA00022840"/>
    </source>
</evidence>
<evidence type="ECO:0000256" key="10">
    <source>
        <dbReference type="ARBA" id="ARBA00022842"/>
    </source>
</evidence>
<evidence type="ECO:0000256" key="2">
    <source>
        <dbReference type="ARBA" id="ARBA00008276"/>
    </source>
</evidence>
<evidence type="ECO:0000313" key="19">
    <source>
        <dbReference type="Proteomes" id="UP000036987"/>
    </source>
</evidence>
<dbReference type="OrthoDB" id="5212574at2759"/>
<proteinExistence type="inferred from homology"/>
<evidence type="ECO:0000256" key="12">
    <source>
        <dbReference type="ARBA" id="ARBA00030876"/>
    </source>
</evidence>
<dbReference type="OMA" id="ANAPANC"/>
<dbReference type="PIRSF" id="PIRSF038895">
    <property type="entry name" value="FPGS"/>
    <property type="match status" value="1"/>
</dbReference>
<feature type="binding site" evidence="16">
    <location>
        <position position="86"/>
    </location>
    <ligand>
        <name>Mg(2+)</name>
        <dbReference type="ChEBI" id="CHEBI:18420"/>
        <label>1</label>
    </ligand>
</feature>
<dbReference type="PANTHER" id="PTHR11136">
    <property type="entry name" value="FOLYLPOLYGLUTAMATE SYNTHASE-RELATED"/>
    <property type="match status" value="1"/>
</dbReference>
<evidence type="ECO:0000256" key="14">
    <source>
        <dbReference type="PIRNR" id="PIRNR038895"/>
    </source>
</evidence>
<dbReference type="GO" id="GO:0006730">
    <property type="term" value="P:one-carbon metabolic process"/>
    <property type="evidence" value="ECO:0007669"/>
    <property type="project" value="UniProtKB-KW"/>
</dbReference>
<accession>A0A0K9Q1K0</accession>
<evidence type="ECO:0000313" key="18">
    <source>
        <dbReference type="EMBL" id="KMZ74412.1"/>
    </source>
</evidence>
<organism evidence="18 19">
    <name type="scientific">Zostera marina</name>
    <name type="common">Eelgrass</name>
    <dbReference type="NCBI Taxonomy" id="29655"/>
    <lineage>
        <taxon>Eukaryota</taxon>
        <taxon>Viridiplantae</taxon>
        <taxon>Streptophyta</taxon>
        <taxon>Embryophyta</taxon>
        <taxon>Tracheophyta</taxon>
        <taxon>Spermatophyta</taxon>
        <taxon>Magnoliopsida</taxon>
        <taxon>Liliopsida</taxon>
        <taxon>Zosteraceae</taxon>
        <taxon>Zostera</taxon>
    </lineage>
</organism>
<evidence type="ECO:0000256" key="13">
    <source>
        <dbReference type="ARBA" id="ARBA00047493"/>
    </source>
</evidence>
<dbReference type="GO" id="GO:0005524">
    <property type="term" value="F:ATP binding"/>
    <property type="evidence" value="ECO:0007669"/>
    <property type="project" value="UniProtKB-KW"/>
</dbReference>